<feature type="region of interest" description="Disordered" evidence="1">
    <location>
        <begin position="1"/>
        <end position="22"/>
    </location>
</feature>
<proteinExistence type="predicted"/>
<evidence type="ECO:0000313" key="3">
    <source>
        <dbReference type="Proteomes" id="UP001189122"/>
    </source>
</evidence>
<dbReference type="AlphaFoldDB" id="A0A7I8IUB7"/>
<evidence type="ECO:0000313" key="2">
    <source>
        <dbReference type="EMBL" id="CAA2621784.1"/>
    </source>
</evidence>
<gene>
    <name evidence="2" type="ORF">SI7747_06007862</name>
</gene>
<accession>A0A7I8IUB7</accession>
<sequence>MRERRERERGEREGERERERGSELMSCVGGTCGQSLLRVRRETVQQRLHTIQAHPQ</sequence>
<dbReference type="EMBL" id="CACRZD030000006">
    <property type="protein sequence ID" value="CAA6661467.1"/>
    <property type="molecule type" value="Genomic_DNA"/>
</dbReference>
<dbReference type="EMBL" id="LR743593">
    <property type="protein sequence ID" value="CAA2621784.1"/>
    <property type="molecule type" value="Genomic_DNA"/>
</dbReference>
<name>A0A7I8IUB7_SPIIN</name>
<evidence type="ECO:0000256" key="1">
    <source>
        <dbReference type="SAM" id="MobiDB-lite"/>
    </source>
</evidence>
<reference evidence="2 3" key="1">
    <citation type="submission" date="2019-12" db="EMBL/GenBank/DDBJ databases">
        <authorList>
            <person name="Scholz U."/>
            <person name="Mascher M."/>
            <person name="Fiebig A."/>
        </authorList>
    </citation>
    <scope>NUCLEOTIDE SEQUENCE</scope>
</reference>
<organism evidence="2">
    <name type="scientific">Spirodela intermedia</name>
    <name type="common">Intermediate duckweed</name>
    <dbReference type="NCBI Taxonomy" id="51605"/>
    <lineage>
        <taxon>Eukaryota</taxon>
        <taxon>Viridiplantae</taxon>
        <taxon>Streptophyta</taxon>
        <taxon>Embryophyta</taxon>
        <taxon>Tracheophyta</taxon>
        <taxon>Spermatophyta</taxon>
        <taxon>Magnoliopsida</taxon>
        <taxon>Liliopsida</taxon>
        <taxon>Araceae</taxon>
        <taxon>Lemnoideae</taxon>
        <taxon>Spirodela</taxon>
    </lineage>
</organism>
<dbReference type="Proteomes" id="UP001189122">
    <property type="component" value="Unassembled WGS sequence"/>
</dbReference>
<protein>
    <submittedName>
        <fullName evidence="2">Uncharacterized protein</fullName>
    </submittedName>
</protein>
<keyword evidence="3" id="KW-1185">Reference proteome</keyword>